<evidence type="ECO:0000313" key="2">
    <source>
        <dbReference type="EMBL" id="KAF0911837.1"/>
    </source>
</evidence>
<feature type="region of interest" description="Disordered" evidence="1">
    <location>
        <begin position="297"/>
        <end position="446"/>
    </location>
</feature>
<feature type="compositionally biased region" description="Low complexity" evidence="1">
    <location>
        <begin position="157"/>
        <end position="166"/>
    </location>
</feature>
<dbReference type="EMBL" id="SPHZ02000006">
    <property type="protein sequence ID" value="KAF0911837.1"/>
    <property type="molecule type" value="Genomic_DNA"/>
</dbReference>
<dbReference type="OrthoDB" id="691849at2759"/>
<reference evidence="2 3" key="1">
    <citation type="submission" date="2019-11" db="EMBL/GenBank/DDBJ databases">
        <title>Whole genome sequence of Oryza granulata.</title>
        <authorList>
            <person name="Li W."/>
        </authorList>
    </citation>
    <scope>NUCLEOTIDE SEQUENCE [LARGE SCALE GENOMIC DNA]</scope>
    <source>
        <strain evidence="3">cv. Menghai</strain>
        <tissue evidence="2">Leaf</tissue>
    </source>
</reference>
<keyword evidence="3" id="KW-1185">Reference proteome</keyword>
<proteinExistence type="predicted"/>
<dbReference type="Proteomes" id="UP000479710">
    <property type="component" value="Unassembled WGS sequence"/>
</dbReference>
<sequence>MDPHHISVTPGSGSGSGGRSSDRRARGSYGSGDGSVDTSRTRRSHLSAQSTGTRLMPAFDDAAGDGDGRVLGSSSSSSSGGLNPGLEESTLGYNRHRVQYGVTQNPNLRRLLFHSSPVRQPTQDDEVIVMDGVLVDKTSASAPRRFSSSNDLGFAPASSSGSGASSRYGFDRQFSGGNDEPRVVQPIKRTSYEMEPQIGRPVQGTGFYMQRPLTPPPAPRGFSLFPPSLPVHGAGAPRGGGAFVPAMIPGHPGPGGGFPLFPPSLPGAGAPGGVGTIVPAMIAGHPGPGGFPLFPPSLPGAGPPPGATVVPVRTPGLPHIPPPRATPTAASAGPPPGFTPQRLVRRANASERPPPPPPPVAQQKRMEFSWPPKTAAAVTLPARAPESSAPKQPETEAPPASSSSAPSPREPFTWPLTEEEDELITNVLYGPRNRRRLPVFRSIYPD</sequence>
<evidence type="ECO:0000313" key="3">
    <source>
        <dbReference type="Proteomes" id="UP000479710"/>
    </source>
</evidence>
<feature type="compositionally biased region" description="Low complexity" evidence="1">
    <location>
        <begin position="72"/>
        <end position="81"/>
    </location>
</feature>
<feature type="compositionally biased region" description="Low complexity" evidence="1">
    <location>
        <begin position="397"/>
        <end position="407"/>
    </location>
</feature>
<organism evidence="2 3">
    <name type="scientific">Oryza meyeriana var. granulata</name>
    <dbReference type="NCBI Taxonomy" id="110450"/>
    <lineage>
        <taxon>Eukaryota</taxon>
        <taxon>Viridiplantae</taxon>
        <taxon>Streptophyta</taxon>
        <taxon>Embryophyta</taxon>
        <taxon>Tracheophyta</taxon>
        <taxon>Spermatophyta</taxon>
        <taxon>Magnoliopsida</taxon>
        <taxon>Liliopsida</taxon>
        <taxon>Poales</taxon>
        <taxon>Poaceae</taxon>
        <taxon>BOP clade</taxon>
        <taxon>Oryzoideae</taxon>
        <taxon>Oryzeae</taxon>
        <taxon>Oryzinae</taxon>
        <taxon>Oryza</taxon>
        <taxon>Oryza meyeriana</taxon>
    </lineage>
</organism>
<feature type="compositionally biased region" description="Low complexity" evidence="1">
    <location>
        <begin position="307"/>
        <end position="316"/>
    </location>
</feature>
<evidence type="ECO:0000256" key="1">
    <source>
        <dbReference type="SAM" id="MobiDB-lite"/>
    </source>
</evidence>
<feature type="region of interest" description="Disordered" evidence="1">
    <location>
        <begin position="143"/>
        <end position="182"/>
    </location>
</feature>
<comment type="caution">
    <text evidence="2">The sequence shown here is derived from an EMBL/GenBank/DDBJ whole genome shotgun (WGS) entry which is preliminary data.</text>
</comment>
<name>A0A6G1DH61_9ORYZ</name>
<feature type="region of interest" description="Disordered" evidence="1">
    <location>
        <begin position="1"/>
        <end position="89"/>
    </location>
</feature>
<gene>
    <name evidence="2" type="ORF">E2562_012322</name>
</gene>
<protein>
    <submittedName>
        <fullName evidence="2">Uncharacterized protein</fullName>
    </submittedName>
</protein>
<feature type="compositionally biased region" description="Pro residues" evidence="1">
    <location>
        <begin position="297"/>
        <end position="306"/>
    </location>
</feature>
<dbReference type="AlphaFoldDB" id="A0A6G1DH61"/>
<accession>A0A6G1DH61</accession>